<accession>A0ABY9TZL1</accession>
<evidence type="ECO:0000313" key="1">
    <source>
        <dbReference type="EMBL" id="WNC74340.1"/>
    </source>
</evidence>
<evidence type="ECO:0000313" key="2">
    <source>
        <dbReference type="Proteomes" id="UP001258994"/>
    </source>
</evidence>
<organism evidence="1 2">
    <name type="scientific">Thalassotalea psychrophila</name>
    <dbReference type="NCBI Taxonomy" id="3065647"/>
    <lineage>
        <taxon>Bacteria</taxon>
        <taxon>Pseudomonadati</taxon>
        <taxon>Pseudomonadota</taxon>
        <taxon>Gammaproteobacteria</taxon>
        <taxon>Alteromonadales</taxon>
        <taxon>Colwelliaceae</taxon>
        <taxon>Thalassotalea</taxon>
    </lineage>
</organism>
<protein>
    <submittedName>
        <fullName evidence="1">Uncharacterized protein</fullName>
    </submittedName>
</protein>
<proteinExistence type="predicted"/>
<reference evidence="2" key="1">
    <citation type="submission" date="2023-09" db="EMBL/GenBank/DDBJ databases">
        <authorList>
            <person name="Li S."/>
            <person name="Li X."/>
            <person name="Zhang C."/>
            <person name="Zhao Z."/>
        </authorList>
    </citation>
    <scope>NUCLEOTIDE SEQUENCE [LARGE SCALE GENOMIC DNA]</scope>
    <source>
        <strain evidence="2">SQ149</strain>
    </source>
</reference>
<name>A0ABY9TZL1_9GAMM</name>
<gene>
    <name evidence="1" type="ORF">RGQ13_14310</name>
</gene>
<sequence>MGYNIDIETCIDCQWQVKVIAYIEVPDVIKKILDHLKSNEEKASGKRL</sequence>
<dbReference type="RefSeq" id="WP_348393446.1">
    <property type="nucleotide sequence ID" value="NZ_CP134145.1"/>
</dbReference>
<dbReference type="EMBL" id="CP134145">
    <property type="protein sequence ID" value="WNC74340.1"/>
    <property type="molecule type" value="Genomic_DNA"/>
</dbReference>
<dbReference type="Proteomes" id="UP001258994">
    <property type="component" value="Chromosome"/>
</dbReference>
<keyword evidence="2" id="KW-1185">Reference proteome</keyword>